<gene>
    <name evidence="2" type="ORF">NDU88_005012</name>
</gene>
<feature type="region of interest" description="Disordered" evidence="1">
    <location>
        <begin position="1"/>
        <end position="75"/>
    </location>
</feature>
<evidence type="ECO:0000313" key="2">
    <source>
        <dbReference type="EMBL" id="KAJ1091898.1"/>
    </source>
</evidence>
<dbReference type="EMBL" id="JANPWB010000015">
    <property type="protein sequence ID" value="KAJ1091898.1"/>
    <property type="molecule type" value="Genomic_DNA"/>
</dbReference>
<comment type="caution">
    <text evidence="2">The sequence shown here is derived from an EMBL/GenBank/DDBJ whole genome shotgun (WGS) entry which is preliminary data.</text>
</comment>
<dbReference type="Proteomes" id="UP001066276">
    <property type="component" value="Chromosome 11"/>
</dbReference>
<dbReference type="AlphaFoldDB" id="A0AAV7LLL1"/>
<organism evidence="2 3">
    <name type="scientific">Pleurodeles waltl</name>
    <name type="common">Iberian ribbed newt</name>
    <dbReference type="NCBI Taxonomy" id="8319"/>
    <lineage>
        <taxon>Eukaryota</taxon>
        <taxon>Metazoa</taxon>
        <taxon>Chordata</taxon>
        <taxon>Craniata</taxon>
        <taxon>Vertebrata</taxon>
        <taxon>Euteleostomi</taxon>
        <taxon>Amphibia</taxon>
        <taxon>Batrachia</taxon>
        <taxon>Caudata</taxon>
        <taxon>Salamandroidea</taxon>
        <taxon>Salamandridae</taxon>
        <taxon>Pleurodelinae</taxon>
        <taxon>Pleurodeles</taxon>
    </lineage>
</organism>
<evidence type="ECO:0000256" key="1">
    <source>
        <dbReference type="SAM" id="MobiDB-lite"/>
    </source>
</evidence>
<keyword evidence="3" id="KW-1185">Reference proteome</keyword>
<proteinExistence type="predicted"/>
<accession>A0AAV7LLL1</accession>
<sequence length="75" mass="8251">MRFVRLREQSASCRAPGLQGPSLSHGLYTAARPPTPPRPHHGNNPLVKTKDNDPLGRSQHSRAQGRAVSHGKRRP</sequence>
<evidence type="ECO:0000313" key="3">
    <source>
        <dbReference type="Proteomes" id="UP001066276"/>
    </source>
</evidence>
<protein>
    <submittedName>
        <fullName evidence="2">Uncharacterized protein</fullName>
    </submittedName>
</protein>
<reference evidence="2" key="1">
    <citation type="journal article" date="2022" name="bioRxiv">
        <title>Sequencing and chromosome-scale assembly of the giantPleurodeles waltlgenome.</title>
        <authorList>
            <person name="Brown T."/>
            <person name="Elewa A."/>
            <person name="Iarovenko S."/>
            <person name="Subramanian E."/>
            <person name="Araus A.J."/>
            <person name="Petzold A."/>
            <person name="Susuki M."/>
            <person name="Suzuki K.-i.T."/>
            <person name="Hayashi T."/>
            <person name="Toyoda A."/>
            <person name="Oliveira C."/>
            <person name="Osipova E."/>
            <person name="Leigh N.D."/>
            <person name="Simon A."/>
            <person name="Yun M.H."/>
        </authorList>
    </citation>
    <scope>NUCLEOTIDE SEQUENCE</scope>
    <source>
        <strain evidence="2">20211129_DDA</strain>
        <tissue evidence="2">Liver</tissue>
    </source>
</reference>
<name>A0AAV7LLL1_PLEWA</name>